<dbReference type="Gene3D" id="3.40.50.620">
    <property type="entry name" value="HUPs"/>
    <property type="match status" value="1"/>
</dbReference>
<feature type="domain" description="Diphthamide synthase" evidence="1">
    <location>
        <begin position="8"/>
        <end position="208"/>
    </location>
</feature>
<sequence>MATPVLLSWSGGKDAAWALHALRQRQDVEVVALLSTLTEGYERASMQGVREEVLRLQAHAAGLPLLRAWIPQDCDNGGYLQRMGQALEAARLRWPALRTLAFGDLLLEDIRHWRQQQYAALDWDCLFPLFGRDTATLARQMIDGGLRARLCCVDTRVLDAAFAGRAFDHALLDALPAGIDACGENGEFHTCVSAGPMFGAPLRLRQGDTVLRDARYAYTDFAVDEGPS</sequence>
<dbReference type="SUPFAM" id="SSF52402">
    <property type="entry name" value="Adenine nucleotide alpha hydrolases-like"/>
    <property type="match status" value="1"/>
</dbReference>
<dbReference type="InterPro" id="IPR014729">
    <property type="entry name" value="Rossmann-like_a/b/a_fold"/>
</dbReference>
<dbReference type="Gene3D" id="3.90.1490.10">
    <property type="entry name" value="putative n-type atp pyrophosphatase, domain 2"/>
    <property type="match status" value="1"/>
</dbReference>
<reference evidence="2 3" key="1">
    <citation type="journal article" date="2015" name="Genome Announc.">
        <title>Complete Genome Sequencing of Stenotrophomonas acidaminiphila ZAC14D2_NAIMI4_2, a Multidrug-Resistant Strain Isolated from Sediments of a Polluted River in Mexico, Uncovers New Antibiotic Resistance Genes and a Novel Class-II Lasso Peptide Biosynthesis Gene Cluster.</title>
        <authorList>
            <person name="Vinuesa P."/>
            <person name="Ochoa-Sanchez L.E."/>
        </authorList>
    </citation>
    <scope>NUCLEOTIDE SEQUENCE [LARGE SCALE GENOMIC DNA]</scope>
    <source>
        <strain evidence="2 3">ZAC14D2_NAIMI4_2</strain>
    </source>
</reference>
<evidence type="ECO:0000313" key="3">
    <source>
        <dbReference type="Proteomes" id="UP000061010"/>
    </source>
</evidence>
<keyword evidence="2" id="KW-0547">Nucleotide-binding</keyword>
<keyword evidence="2" id="KW-0067">ATP-binding</keyword>
<proteinExistence type="predicted"/>
<name>A0A0S1AWK2_9GAMM</name>
<evidence type="ECO:0000313" key="2">
    <source>
        <dbReference type="EMBL" id="ALJ27184.1"/>
    </source>
</evidence>
<dbReference type="Pfam" id="PF01902">
    <property type="entry name" value="Diphthami_syn_2"/>
    <property type="match status" value="1"/>
</dbReference>
<dbReference type="InterPro" id="IPR002761">
    <property type="entry name" value="Diphthami_syn_dom"/>
</dbReference>
<dbReference type="OrthoDB" id="3572539at2"/>
<dbReference type="PATRIC" id="fig|128780.6.peg.756"/>
<dbReference type="GO" id="GO:0005524">
    <property type="term" value="F:ATP binding"/>
    <property type="evidence" value="ECO:0007669"/>
    <property type="project" value="UniProtKB-KW"/>
</dbReference>
<evidence type="ECO:0000259" key="1">
    <source>
        <dbReference type="Pfam" id="PF01902"/>
    </source>
</evidence>
<gene>
    <name evidence="2" type="ORF">AOT14_07480</name>
</gene>
<keyword evidence="3" id="KW-1185">Reference proteome</keyword>
<organism evidence="2 3">
    <name type="scientific">Stenotrophomonas acidaminiphila</name>
    <dbReference type="NCBI Taxonomy" id="128780"/>
    <lineage>
        <taxon>Bacteria</taxon>
        <taxon>Pseudomonadati</taxon>
        <taxon>Pseudomonadota</taxon>
        <taxon>Gammaproteobacteria</taxon>
        <taxon>Lysobacterales</taxon>
        <taxon>Lysobacteraceae</taxon>
        <taxon>Stenotrophomonas</taxon>
    </lineage>
</organism>
<dbReference type="AlphaFoldDB" id="A0A0S1AWK2"/>
<dbReference type="Proteomes" id="UP000061010">
    <property type="component" value="Chromosome"/>
</dbReference>
<accession>A0A0S1AWK2</accession>
<dbReference type="EMBL" id="CP012900">
    <property type="protein sequence ID" value="ALJ27184.1"/>
    <property type="molecule type" value="Genomic_DNA"/>
</dbReference>
<dbReference type="KEGG" id="sacz:AOT14_07480"/>
<protein>
    <submittedName>
        <fullName evidence="2">ATP-binding protein</fullName>
    </submittedName>
</protein>